<reference evidence="3" key="1">
    <citation type="journal article" date="2020" name="Stud. Mycol.">
        <title>101 Dothideomycetes genomes: a test case for predicting lifestyles and emergence of pathogens.</title>
        <authorList>
            <person name="Haridas S."/>
            <person name="Albert R."/>
            <person name="Binder M."/>
            <person name="Bloem J."/>
            <person name="Labutti K."/>
            <person name="Salamov A."/>
            <person name="Andreopoulos B."/>
            <person name="Baker S."/>
            <person name="Barry K."/>
            <person name="Bills G."/>
            <person name="Bluhm B."/>
            <person name="Cannon C."/>
            <person name="Castanera R."/>
            <person name="Culley D."/>
            <person name="Daum C."/>
            <person name="Ezra D."/>
            <person name="Gonzalez J."/>
            <person name="Henrissat B."/>
            <person name="Kuo A."/>
            <person name="Liang C."/>
            <person name="Lipzen A."/>
            <person name="Lutzoni F."/>
            <person name="Magnuson J."/>
            <person name="Mondo S."/>
            <person name="Nolan M."/>
            <person name="Ohm R."/>
            <person name="Pangilinan J."/>
            <person name="Park H.-J."/>
            <person name="Ramirez L."/>
            <person name="Alfaro M."/>
            <person name="Sun H."/>
            <person name="Tritt A."/>
            <person name="Yoshinaga Y."/>
            <person name="Zwiers L.-H."/>
            <person name="Turgeon B."/>
            <person name="Goodwin S."/>
            <person name="Spatafora J."/>
            <person name="Crous P."/>
            <person name="Grigoriev I."/>
        </authorList>
    </citation>
    <scope>NUCLEOTIDE SEQUENCE</scope>
    <source>
        <strain evidence="3">CBS 473.64</strain>
    </source>
</reference>
<feature type="domain" description="DUF7580" evidence="2">
    <location>
        <begin position="223"/>
        <end position="543"/>
    </location>
</feature>
<evidence type="ECO:0000259" key="2">
    <source>
        <dbReference type="Pfam" id="PF24476"/>
    </source>
</evidence>
<evidence type="ECO:0000313" key="4">
    <source>
        <dbReference type="Proteomes" id="UP000799753"/>
    </source>
</evidence>
<dbReference type="PANTHER" id="PTHR35186:SF4">
    <property type="entry name" value="PRION-INHIBITION AND PROPAGATION HELO DOMAIN-CONTAINING PROTEIN"/>
    <property type="match status" value="1"/>
</dbReference>
<protein>
    <recommendedName>
        <fullName evidence="2">DUF7580 domain-containing protein</fullName>
    </recommendedName>
</protein>
<evidence type="ECO:0000256" key="1">
    <source>
        <dbReference type="SAM" id="Coils"/>
    </source>
</evidence>
<dbReference type="EMBL" id="MU006779">
    <property type="protein sequence ID" value="KAF2643630.1"/>
    <property type="molecule type" value="Genomic_DNA"/>
</dbReference>
<gene>
    <name evidence="3" type="ORF">P280DRAFT_466398</name>
</gene>
<sequence length="578" mass="65593">MSGIEVAGVLLGAFPLIISGIEHCHNVAKVGGYFWQVRKEFNRCRSNLNYNEILYKRNLKALLVPIVTEPDDVALLIADVGGARWKDPKLQERLEARLQDSCDVYMDIIKDINETVEDMKRELCFDKSTVQDQLALPENKKERQPSPNRSKSLIVKSKYDYSKFRIKFSVRDVNREELFARLKECNERLEKLLRTSDQVSALQEAPPSTSKQISILETAFKKTYRQSELLFKALRKSFNCSCQQYHFANLRLEHRTLPEICFEIILMFVAPRQETTSWSWQELQCGRMSGCLVHRSHTNTTQIQPARPQVANGKGNTLPPAPTPKMKKVAFSTVIPAVPKIEVDLVDVRSMELCRLLGDSECSNCMGVIGHDDDVYHLHPFRKRKQCGGESGRTLGYILSRDFEGSLSRRQRYAIALLVASSVAQLQFTPWLRTGLTKEDVLFFSSGGDDNITFTEPFIRQGFSISSPASSCETSECNFYSLGILLLELCFGKPLEDHPIRRKHPAGDGDSKQAFDLMAALQWSRSVCDEGGEDYAAAVRWCFMGTGNTSKGWQMEMIRTVIRPLEICQEHFRTASTV</sequence>
<proteinExistence type="predicted"/>
<dbReference type="AlphaFoldDB" id="A0A6A6S7R1"/>
<feature type="coiled-coil region" evidence="1">
    <location>
        <begin position="175"/>
        <end position="202"/>
    </location>
</feature>
<accession>A0A6A6S7R1</accession>
<dbReference type="OrthoDB" id="3565018at2759"/>
<name>A0A6A6S7R1_9PLEO</name>
<dbReference type="Proteomes" id="UP000799753">
    <property type="component" value="Unassembled WGS sequence"/>
</dbReference>
<dbReference type="PANTHER" id="PTHR35186">
    <property type="entry name" value="ANK_REP_REGION DOMAIN-CONTAINING PROTEIN"/>
    <property type="match status" value="1"/>
</dbReference>
<keyword evidence="1" id="KW-0175">Coiled coil</keyword>
<evidence type="ECO:0000313" key="3">
    <source>
        <dbReference type="EMBL" id="KAF2643630.1"/>
    </source>
</evidence>
<dbReference type="Pfam" id="PF24476">
    <property type="entry name" value="DUF7580"/>
    <property type="match status" value="1"/>
</dbReference>
<dbReference type="InterPro" id="IPR056002">
    <property type="entry name" value="DUF7580"/>
</dbReference>
<keyword evidence="4" id="KW-1185">Reference proteome</keyword>
<organism evidence="3 4">
    <name type="scientific">Massarina eburnea CBS 473.64</name>
    <dbReference type="NCBI Taxonomy" id="1395130"/>
    <lineage>
        <taxon>Eukaryota</taxon>
        <taxon>Fungi</taxon>
        <taxon>Dikarya</taxon>
        <taxon>Ascomycota</taxon>
        <taxon>Pezizomycotina</taxon>
        <taxon>Dothideomycetes</taxon>
        <taxon>Pleosporomycetidae</taxon>
        <taxon>Pleosporales</taxon>
        <taxon>Massarineae</taxon>
        <taxon>Massarinaceae</taxon>
        <taxon>Massarina</taxon>
    </lineage>
</organism>